<gene>
    <name evidence="1" type="ORF">L3Q82_020031</name>
</gene>
<name>A0ACB8VD24_9TELE</name>
<proteinExistence type="predicted"/>
<accession>A0ACB8VD24</accession>
<evidence type="ECO:0000313" key="2">
    <source>
        <dbReference type="Proteomes" id="UP000831701"/>
    </source>
</evidence>
<protein>
    <submittedName>
        <fullName evidence="1">Uncharacterized protein</fullName>
    </submittedName>
</protein>
<reference evidence="1" key="1">
    <citation type="submission" date="2022-04" db="EMBL/GenBank/DDBJ databases">
        <title>Jade perch genome.</title>
        <authorList>
            <person name="Chao B."/>
        </authorList>
    </citation>
    <scope>NUCLEOTIDE SEQUENCE</scope>
    <source>
        <strain evidence="1">CB-2022</strain>
    </source>
</reference>
<comment type="caution">
    <text evidence="1">The sequence shown here is derived from an EMBL/GenBank/DDBJ whole genome shotgun (WGS) entry which is preliminary data.</text>
</comment>
<dbReference type="Proteomes" id="UP000831701">
    <property type="component" value="Chromosome 23"/>
</dbReference>
<evidence type="ECO:0000313" key="1">
    <source>
        <dbReference type="EMBL" id="KAI3353507.1"/>
    </source>
</evidence>
<organism evidence="1 2">
    <name type="scientific">Scortum barcoo</name>
    <name type="common">barcoo grunter</name>
    <dbReference type="NCBI Taxonomy" id="214431"/>
    <lineage>
        <taxon>Eukaryota</taxon>
        <taxon>Metazoa</taxon>
        <taxon>Chordata</taxon>
        <taxon>Craniata</taxon>
        <taxon>Vertebrata</taxon>
        <taxon>Euteleostomi</taxon>
        <taxon>Actinopterygii</taxon>
        <taxon>Neopterygii</taxon>
        <taxon>Teleostei</taxon>
        <taxon>Neoteleostei</taxon>
        <taxon>Acanthomorphata</taxon>
        <taxon>Eupercaria</taxon>
        <taxon>Centrarchiformes</taxon>
        <taxon>Terapontoidei</taxon>
        <taxon>Terapontidae</taxon>
        <taxon>Scortum</taxon>
    </lineage>
</organism>
<sequence length="864" mass="93822">MTTLLLPRMQMWPVMGDGRVSEQVGLAFFPFAVVLLAVGVAEGTSCQGHVSCCKVLQDKHTYEGGGSSSVHLSTHCGLHSAAFTLSKGFLGCNLLPFIHNESITEVQHTAEVPEWDGFESILEGLFGPGLVKDITLFQAFGGVLVPNLNHFLVKPRKRRSFGTGLKKPCPKSVFKPRDLRRSHKTKDNSNGSKMHRDLMCVSVSLSSPDCEPEEVSDWSFDENCLFCCLRREKVKEHSVENGGGSQVLSECEDFKQEQSRISRLERQAQDFLNAVFHRKDLPSFSELHIPLVAREIMQRMIRQFAAEYTSKTTQDDSPLPNGNMKDQSLPRAASLALAPCSPPGPPPVPTSPPSSASSSPSPTPRPGLSPTSAATSAPACSNGTGASNGGGGGGTAAASAQNPVLSKLLMADQDGPLDLSVKKNQEDVEPSQQEITASLILTRLIINRSFFKDHGVLDLSTKKNHSAGSLKTVPGYSPVPGVKGRSLKVEETLPEVDEEDGLLQRSLQDGLRENNVNSNSFKPPLARSLRIKEELLSQKHRLLSQPAALSLANLESAGLLNHGQSHSLLGQKGSSSFWGSKAHLESLLKLKQASGALSGALSDLKDLPTFLENHHHNHHGAFPYKSSLHHHHHNQVSKAQHHHNEGKRDQGHSPPVDLKIPQVRGMDLSWDSHASELYGYGAMGVGGGGHGENTLSRKLRAILPKQNRRGGSLGSLLDGAADYWSSDLDHSSSGPAYSTSDVEGDPNSKQPRKKRGRYRQYNSEILEEAIAVVMSGKMSVSKAQNMYGIPHSTLEYKVKERMGTLKNPPKKKLKLMMKMEAGGQDFPAESENTPTVTPRDDGQPLAAAELNVKEEIDDNFKPID</sequence>
<dbReference type="EMBL" id="CM041553">
    <property type="protein sequence ID" value="KAI3353507.1"/>
    <property type="molecule type" value="Genomic_DNA"/>
</dbReference>
<keyword evidence="2" id="KW-1185">Reference proteome</keyword>